<keyword evidence="3" id="KW-1185">Reference proteome</keyword>
<feature type="transmembrane region" description="Helical" evidence="1">
    <location>
        <begin position="177"/>
        <end position="204"/>
    </location>
</feature>
<protein>
    <submittedName>
        <fullName evidence="2">Uncharacterized protein</fullName>
    </submittedName>
</protein>
<keyword evidence="1" id="KW-0812">Transmembrane</keyword>
<evidence type="ECO:0000313" key="2">
    <source>
        <dbReference type="EMBL" id="WUQ84664.1"/>
    </source>
</evidence>
<feature type="transmembrane region" description="Helical" evidence="1">
    <location>
        <begin position="138"/>
        <end position="165"/>
    </location>
</feature>
<reference evidence="2" key="1">
    <citation type="submission" date="2022-10" db="EMBL/GenBank/DDBJ databases">
        <title>The complete genomes of actinobacterial strains from the NBC collection.</title>
        <authorList>
            <person name="Joergensen T.S."/>
            <person name="Alvarez Arevalo M."/>
            <person name="Sterndorff E.B."/>
            <person name="Faurdal D."/>
            <person name="Vuksanovic O."/>
            <person name="Mourched A.-S."/>
            <person name="Charusanti P."/>
            <person name="Shaw S."/>
            <person name="Blin K."/>
            <person name="Weber T."/>
        </authorList>
    </citation>
    <scope>NUCLEOTIDE SEQUENCE</scope>
    <source>
        <strain evidence="2">NBC_00222</strain>
    </source>
</reference>
<dbReference type="RefSeq" id="WP_328955503.1">
    <property type="nucleotide sequence ID" value="NZ_CP108110.1"/>
</dbReference>
<dbReference type="Proteomes" id="UP001432222">
    <property type="component" value="Chromosome"/>
</dbReference>
<name>A0ABZ1U313_9ACTN</name>
<sequence length="212" mass="21772">MSATAPVAGVGVVGVVGVGPGTSAPGTTVAATPRAARKRAVRPDGTPRWAELAARAAVWTTVPSGLWRLALGVGIPVGFSGELAAVFENNTPGWGTAYLVTLSGLAEFLAFLTVGLVRPWGEVVPSWIPLIGGRTVRPLAAIVPAAIGSAVLTYIGMSALFGGWADQLSNPESPQGLAAVVMTLCYLPMVAWGPLVAAVTFAYARRTLGRRR</sequence>
<feature type="transmembrane region" description="Helical" evidence="1">
    <location>
        <begin position="97"/>
        <end position="117"/>
    </location>
</feature>
<keyword evidence="1" id="KW-0472">Membrane</keyword>
<proteinExistence type="predicted"/>
<organism evidence="2 3">
    <name type="scientific">Kitasatospora purpeofusca</name>
    <dbReference type="NCBI Taxonomy" id="67352"/>
    <lineage>
        <taxon>Bacteria</taxon>
        <taxon>Bacillati</taxon>
        <taxon>Actinomycetota</taxon>
        <taxon>Actinomycetes</taxon>
        <taxon>Kitasatosporales</taxon>
        <taxon>Streptomycetaceae</taxon>
        <taxon>Kitasatospora</taxon>
    </lineage>
</organism>
<accession>A0ABZ1U313</accession>
<dbReference type="EMBL" id="CP108110">
    <property type="protein sequence ID" value="WUQ84664.1"/>
    <property type="molecule type" value="Genomic_DNA"/>
</dbReference>
<gene>
    <name evidence="2" type="ORF">OHA16_17855</name>
</gene>
<keyword evidence="1" id="KW-1133">Transmembrane helix</keyword>
<evidence type="ECO:0000256" key="1">
    <source>
        <dbReference type="SAM" id="Phobius"/>
    </source>
</evidence>
<evidence type="ECO:0000313" key="3">
    <source>
        <dbReference type="Proteomes" id="UP001432222"/>
    </source>
</evidence>